<proteinExistence type="predicted"/>
<keyword evidence="1" id="KW-1133">Transmembrane helix</keyword>
<feature type="transmembrane region" description="Helical" evidence="1">
    <location>
        <begin position="49"/>
        <end position="69"/>
    </location>
</feature>
<reference evidence="2 3" key="1">
    <citation type="submission" date="2016-07" db="EMBL/GenBank/DDBJ databases">
        <title>Pervasive Adenine N6-methylation of Active Genes in Fungi.</title>
        <authorList>
            <consortium name="DOE Joint Genome Institute"/>
            <person name="Mondo S.J."/>
            <person name="Dannebaum R.O."/>
            <person name="Kuo R.C."/>
            <person name="Labutti K."/>
            <person name="Haridas S."/>
            <person name="Kuo A."/>
            <person name="Salamov A."/>
            <person name="Ahrendt S.R."/>
            <person name="Lipzen A."/>
            <person name="Sullivan W."/>
            <person name="Andreopoulos W.B."/>
            <person name="Clum A."/>
            <person name="Lindquist E."/>
            <person name="Daum C."/>
            <person name="Ramamoorthy G.K."/>
            <person name="Gryganskyi A."/>
            <person name="Culley D."/>
            <person name="Magnuson J.K."/>
            <person name="James T.Y."/>
            <person name="O'Malley M.A."/>
            <person name="Stajich J.E."/>
            <person name="Spatafora J.W."/>
            <person name="Visel A."/>
            <person name="Grigoriev I.V."/>
        </authorList>
    </citation>
    <scope>NUCLEOTIDE SEQUENCE [LARGE SCALE GENOMIC DNA]</scope>
    <source>
        <strain evidence="2 3">JEL800</strain>
    </source>
</reference>
<dbReference type="Proteomes" id="UP000193642">
    <property type="component" value="Unassembled WGS sequence"/>
</dbReference>
<feature type="transmembrane region" description="Helical" evidence="1">
    <location>
        <begin position="219"/>
        <end position="235"/>
    </location>
</feature>
<feature type="transmembrane region" description="Helical" evidence="1">
    <location>
        <begin position="158"/>
        <end position="175"/>
    </location>
</feature>
<sequence length="260" mass="28669">MASFDYGRYAFGFDSLPLAIIGACISALYLCTASYNMAKGSSSAVRWTFFYFVLWGLFRTIGFTLRAVALTGDNGTNLGLTVTAQTLSSIGYLPLVRVLVSGSFSCVKNGHPSFPTERLQRFVSILFLVFTGLIINYISKSTGAADLTQTDLALRDVAYWGLTLFAACPTLYAIYSISVGNVRLIKVSQVILVQGILLLIKIGFSLYKVYNDGNPEEESFYYLFTVLPEYLYMGFHIHPWLVEQFVALDSTGRTVSESAA</sequence>
<accession>A0A1Y2CDX0</accession>
<dbReference type="OrthoDB" id="2121925at2759"/>
<keyword evidence="1" id="KW-0812">Transmembrane</keyword>
<protein>
    <recommendedName>
        <fullName evidence="4">RTA1-domain-containing protein</fullName>
    </recommendedName>
</protein>
<evidence type="ECO:0000313" key="2">
    <source>
        <dbReference type="EMBL" id="ORY45087.1"/>
    </source>
</evidence>
<feature type="transmembrane region" description="Helical" evidence="1">
    <location>
        <begin position="16"/>
        <end position="37"/>
    </location>
</feature>
<comment type="caution">
    <text evidence="2">The sequence shown here is derived from an EMBL/GenBank/DDBJ whole genome shotgun (WGS) entry which is preliminary data.</text>
</comment>
<keyword evidence="3" id="KW-1185">Reference proteome</keyword>
<evidence type="ECO:0000256" key="1">
    <source>
        <dbReference type="SAM" id="Phobius"/>
    </source>
</evidence>
<keyword evidence="1" id="KW-0472">Membrane</keyword>
<name>A0A1Y2CDX0_9FUNG</name>
<feature type="transmembrane region" description="Helical" evidence="1">
    <location>
        <begin position="119"/>
        <end position="138"/>
    </location>
</feature>
<evidence type="ECO:0000313" key="3">
    <source>
        <dbReference type="Proteomes" id="UP000193642"/>
    </source>
</evidence>
<gene>
    <name evidence="2" type="ORF">BCR33DRAFT_849997</name>
</gene>
<feature type="transmembrane region" description="Helical" evidence="1">
    <location>
        <begin position="187"/>
        <end position="207"/>
    </location>
</feature>
<dbReference type="EMBL" id="MCGO01000020">
    <property type="protein sequence ID" value="ORY45087.1"/>
    <property type="molecule type" value="Genomic_DNA"/>
</dbReference>
<organism evidence="2 3">
    <name type="scientific">Rhizoclosmatium globosum</name>
    <dbReference type="NCBI Taxonomy" id="329046"/>
    <lineage>
        <taxon>Eukaryota</taxon>
        <taxon>Fungi</taxon>
        <taxon>Fungi incertae sedis</taxon>
        <taxon>Chytridiomycota</taxon>
        <taxon>Chytridiomycota incertae sedis</taxon>
        <taxon>Chytridiomycetes</taxon>
        <taxon>Chytridiales</taxon>
        <taxon>Chytriomycetaceae</taxon>
        <taxon>Rhizoclosmatium</taxon>
    </lineage>
</organism>
<evidence type="ECO:0008006" key="4">
    <source>
        <dbReference type="Google" id="ProtNLM"/>
    </source>
</evidence>
<dbReference type="AlphaFoldDB" id="A0A1Y2CDX0"/>